<sequence>MYSTVLPIALVPDKTKPPFLSRGGTFEHIEIGIRSTQHNNSFTVMTFKKDLKSPDPKIKYYDITSIRRLINISDQNYTNLALYLQQNPQIKTEMYTWSVDQAYQFKTHVSVDSNRLPKTRSLNRMKGEILKSELMAQSDKYEWKEEDYDGVSYYILELPSFIYSKPYRLYMKKYTGSEQLNSSFTPMLMESDDTIQNQLAYLQALPLTDMYVKSTMKLEQFYEEFTRLFNEFNIKTVVPVNIDMLISQNYYNSSGIGGTYGGNKSWANWCTILTPDDNAVISGNYNQHLTGQAKMSEHQLANNSKRDGAQPGEAFRVDMSKGIEGTKLAKTLDTIYDMISVSLNNPVTTDTLITLDQAVVKYMICHSSCDCHDNSSGGWRKNR</sequence>
<evidence type="ECO:0000313" key="3">
    <source>
        <dbReference type="Proteomes" id="UP000288507"/>
    </source>
</evidence>
<dbReference type="EMBL" id="PQZD01000003">
    <property type="protein sequence ID" value="RTI48665.1"/>
    <property type="molecule type" value="Genomic_DNA"/>
</dbReference>
<reference evidence="2 3" key="2">
    <citation type="journal article" date="2019" name="Appl. Environ. Microbiol.">
        <title>Population genetics and characterization of Campylobacter jejuni isolates in western jackdaws and game birds in Finland.</title>
        <authorList>
            <person name="Kovanen S."/>
            <person name="Rossi M."/>
            <person name="Pohja-Mykra M."/>
            <person name="Nieminen T."/>
            <person name="Raunio-Saarnisto M."/>
            <person name="Sauvala M."/>
            <person name="Fredriksson-Ahomaa M."/>
            <person name="Hanninen M.L."/>
            <person name="Kivisto R."/>
        </authorList>
    </citation>
    <scope>NUCLEOTIDE SEQUENCE [LARGE SCALE GENOMIC DNA]</scope>
    <source>
        <strain evidence="2 3">CB313</strain>
        <strain evidence="1">SO-26</strain>
    </source>
</reference>
<dbReference type="Proteomes" id="UP000287197">
    <property type="component" value="Unassembled WGS sequence"/>
</dbReference>
<protein>
    <submittedName>
        <fullName evidence="2">Uncharacterized protein</fullName>
    </submittedName>
</protein>
<dbReference type="RefSeq" id="WP_126232549.1">
    <property type="nucleotide sequence ID" value="NZ_PQZD01000003.1"/>
</dbReference>
<reference evidence="1" key="1">
    <citation type="submission" date="2018-01" db="EMBL/GenBank/DDBJ databases">
        <authorList>
            <person name="Kovanen S."/>
            <person name="Nieminen T."/>
            <person name="Pohja-Mykra M."/>
            <person name="Raunio-Saarnisto M."/>
            <person name="Sauvala M."/>
            <person name="Fredriksson-Ahomaa M."/>
            <person name="Hanninen M.-L."/>
            <person name="Kivisto R."/>
        </authorList>
    </citation>
    <scope>NUCLEOTIDE SEQUENCE</scope>
    <source>
        <strain evidence="1">SO-26</strain>
    </source>
</reference>
<name>A0A431E9J4_CAMJU</name>
<evidence type="ECO:0000313" key="2">
    <source>
        <dbReference type="EMBL" id="RTJ77998.1"/>
    </source>
</evidence>
<gene>
    <name evidence="2" type="ORF">C3H57_09715</name>
    <name evidence="1" type="ORF">C3I27_04375</name>
</gene>
<accession>A0A431E9J4</accession>
<dbReference type="AlphaFoldDB" id="A0A431E9J4"/>
<proteinExistence type="predicted"/>
<comment type="caution">
    <text evidence="2">The sequence shown here is derived from an EMBL/GenBank/DDBJ whole genome shotgun (WGS) entry which is preliminary data.</text>
</comment>
<dbReference type="EMBL" id="PRBV01000024">
    <property type="protein sequence ID" value="RTJ77998.1"/>
    <property type="molecule type" value="Genomic_DNA"/>
</dbReference>
<organism evidence="2 3">
    <name type="scientific">Campylobacter jejuni</name>
    <dbReference type="NCBI Taxonomy" id="197"/>
    <lineage>
        <taxon>Bacteria</taxon>
        <taxon>Pseudomonadati</taxon>
        <taxon>Campylobacterota</taxon>
        <taxon>Epsilonproteobacteria</taxon>
        <taxon>Campylobacterales</taxon>
        <taxon>Campylobacteraceae</taxon>
        <taxon>Campylobacter</taxon>
    </lineage>
</organism>
<dbReference type="Proteomes" id="UP000288507">
    <property type="component" value="Unassembled WGS sequence"/>
</dbReference>
<evidence type="ECO:0000313" key="1">
    <source>
        <dbReference type="EMBL" id="RTI48665.1"/>
    </source>
</evidence>